<dbReference type="SUPFAM" id="SSF49764">
    <property type="entry name" value="HSP20-like chaperones"/>
    <property type="match status" value="1"/>
</dbReference>
<evidence type="ECO:0000313" key="1">
    <source>
        <dbReference type="Ensembl" id="ENSPSTP00000025748.1"/>
    </source>
</evidence>
<evidence type="ECO:0000313" key="2">
    <source>
        <dbReference type="Proteomes" id="UP000694428"/>
    </source>
</evidence>
<proteinExistence type="predicted"/>
<sequence>MPLWLQEYSWRQSGAVVYLSLPVRGLRVTAANIFCTERYLKVGSGAAARLLSSTCCLKCAVCLWLSIWNT</sequence>
<dbReference type="AlphaFoldDB" id="A0A8C9G684"/>
<protein>
    <submittedName>
        <fullName evidence="1">Uncharacterized protein</fullName>
    </submittedName>
</protein>
<dbReference type="Proteomes" id="UP000694428">
    <property type="component" value="Unplaced"/>
</dbReference>
<reference evidence="1" key="2">
    <citation type="submission" date="2025-09" db="UniProtKB">
        <authorList>
            <consortium name="Ensembl"/>
        </authorList>
    </citation>
    <scope>IDENTIFICATION</scope>
</reference>
<keyword evidence="2" id="KW-1185">Reference proteome</keyword>
<dbReference type="Ensembl" id="ENSPSTT00000027082.1">
    <property type="protein sequence ID" value="ENSPSTP00000025748.1"/>
    <property type="gene ID" value="ENSPSTG00000018931.1"/>
</dbReference>
<accession>A0A8C9G684</accession>
<reference evidence="1" key="1">
    <citation type="submission" date="2025-08" db="UniProtKB">
        <authorList>
            <consortium name="Ensembl"/>
        </authorList>
    </citation>
    <scope>IDENTIFICATION</scope>
</reference>
<dbReference type="InterPro" id="IPR008978">
    <property type="entry name" value="HSP20-like_chaperone"/>
</dbReference>
<name>A0A8C9G684_PAVCR</name>
<organism evidence="1 2">
    <name type="scientific">Pavo cristatus</name>
    <name type="common">Indian peafowl</name>
    <name type="synonym">Blue peafowl</name>
    <dbReference type="NCBI Taxonomy" id="9049"/>
    <lineage>
        <taxon>Eukaryota</taxon>
        <taxon>Metazoa</taxon>
        <taxon>Chordata</taxon>
        <taxon>Craniata</taxon>
        <taxon>Vertebrata</taxon>
        <taxon>Euteleostomi</taxon>
        <taxon>Archelosauria</taxon>
        <taxon>Archosauria</taxon>
        <taxon>Dinosauria</taxon>
        <taxon>Saurischia</taxon>
        <taxon>Theropoda</taxon>
        <taxon>Coelurosauria</taxon>
        <taxon>Aves</taxon>
        <taxon>Neognathae</taxon>
        <taxon>Galloanserae</taxon>
        <taxon>Galliformes</taxon>
        <taxon>Phasianidae</taxon>
        <taxon>Phasianinae</taxon>
        <taxon>Pavo</taxon>
    </lineage>
</organism>